<protein>
    <recommendedName>
        <fullName evidence="6">Acyl-coenzyme A dehydrogenase</fullName>
        <ecNumber evidence="4">1.3.8.7</ecNumber>
        <ecNumber evidence="5">1.3.8.8</ecNumber>
    </recommendedName>
</protein>
<dbReference type="AlphaFoldDB" id="A0A1Z3HJL1"/>
<evidence type="ECO:0000259" key="12">
    <source>
        <dbReference type="Pfam" id="PF00441"/>
    </source>
</evidence>
<evidence type="ECO:0000259" key="14">
    <source>
        <dbReference type="Pfam" id="PF09317"/>
    </source>
</evidence>
<dbReference type="SUPFAM" id="SSF56645">
    <property type="entry name" value="Acyl-CoA dehydrogenase NM domain-like"/>
    <property type="match status" value="1"/>
</dbReference>
<gene>
    <name evidence="15" type="primary">fadE</name>
    <name evidence="15" type="ORF">XM38_014300</name>
</gene>
<evidence type="ECO:0000259" key="13">
    <source>
        <dbReference type="Pfam" id="PF02771"/>
    </source>
</evidence>
<dbReference type="InterPro" id="IPR009100">
    <property type="entry name" value="AcylCoA_DH/oxidase_NM_dom_sf"/>
</dbReference>
<name>A0A1Z3HJL1_9CYAN</name>
<comment type="pathway">
    <text evidence="2">Lipid metabolism; fatty acid beta-oxidation.</text>
</comment>
<dbReference type="PANTHER" id="PTHR48083:SF33">
    <property type="entry name" value="ACYL-COENZYME A DEHYDROGENASE"/>
    <property type="match status" value="1"/>
</dbReference>
<dbReference type="InterPro" id="IPR050741">
    <property type="entry name" value="Acyl-CoA_dehydrogenase"/>
</dbReference>
<dbReference type="GO" id="GO:0004466">
    <property type="term" value="F:long-chain fatty acyl-CoA dehydrogenase activity"/>
    <property type="evidence" value="ECO:0007669"/>
    <property type="project" value="UniProtKB-EC"/>
</dbReference>
<evidence type="ECO:0000256" key="9">
    <source>
        <dbReference type="ARBA" id="ARBA00023002"/>
    </source>
</evidence>
<dbReference type="GO" id="GO:0033539">
    <property type="term" value="P:fatty acid beta-oxidation using acyl-CoA dehydrogenase"/>
    <property type="evidence" value="ECO:0007669"/>
    <property type="project" value="InterPro"/>
</dbReference>
<dbReference type="NCBIfam" id="NF007000">
    <property type="entry name" value="PRK09463.1"/>
    <property type="match status" value="1"/>
</dbReference>
<dbReference type="Gene3D" id="2.40.110.10">
    <property type="entry name" value="Butyryl-CoA Dehydrogenase, subunit A, domain 2"/>
    <property type="match status" value="1"/>
</dbReference>
<dbReference type="InterPro" id="IPR036250">
    <property type="entry name" value="AcylCo_DH-like_C"/>
</dbReference>
<reference evidence="15 16" key="1">
    <citation type="journal article" date="2016" name="Biochim. Biophys. Acta">
        <title>Characterization of red-shifted phycobilisomes isolated from the chlorophyll f-containing cyanobacterium Halomicronema hongdechloris.</title>
        <authorList>
            <person name="Li Y."/>
            <person name="Lin Y."/>
            <person name="Garvey C.J."/>
            <person name="Birch D."/>
            <person name="Corkery R.W."/>
            <person name="Loughlin P.C."/>
            <person name="Scheer H."/>
            <person name="Willows R.D."/>
            <person name="Chen M."/>
        </authorList>
    </citation>
    <scope>NUCLEOTIDE SEQUENCE [LARGE SCALE GENOMIC DNA]</scope>
    <source>
        <strain evidence="15 16">C2206</strain>
    </source>
</reference>
<proteinExistence type="inferred from homology"/>
<dbReference type="EMBL" id="CP021983">
    <property type="protein sequence ID" value="ASC70491.1"/>
    <property type="molecule type" value="Genomic_DNA"/>
</dbReference>
<dbReference type="InterPro" id="IPR013786">
    <property type="entry name" value="AcylCoA_DH/ox_N"/>
</dbReference>
<comment type="catalytic activity">
    <reaction evidence="10">
        <text>a medium-chain 2,3-saturated fatty acyl-CoA + oxidized [electron-transfer flavoprotein] + H(+) = a medium-chain (2E)-enoyl-CoA + reduced [electron-transfer flavoprotein]</text>
        <dbReference type="Rhea" id="RHEA:14477"/>
        <dbReference type="Rhea" id="RHEA-COMP:10685"/>
        <dbReference type="Rhea" id="RHEA-COMP:10686"/>
        <dbReference type="ChEBI" id="CHEBI:15378"/>
        <dbReference type="ChEBI" id="CHEBI:57692"/>
        <dbReference type="ChEBI" id="CHEBI:58307"/>
        <dbReference type="ChEBI" id="CHEBI:83723"/>
        <dbReference type="ChEBI" id="CHEBI:83726"/>
        <dbReference type="EC" id="1.3.8.7"/>
    </reaction>
</comment>
<evidence type="ECO:0000256" key="7">
    <source>
        <dbReference type="ARBA" id="ARBA00022630"/>
    </source>
</evidence>
<dbReference type="GO" id="GO:0070991">
    <property type="term" value="F:medium-chain fatty acyl-CoA dehydrogenase activity"/>
    <property type="evidence" value="ECO:0007669"/>
    <property type="project" value="UniProtKB-EC"/>
</dbReference>
<comment type="cofactor">
    <cofactor evidence="1">
        <name>FAD</name>
        <dbReference type="ChEBI" id="CHEBI:57692"/>
    </cofactor>
</comment>
<evidence type="ECO:0000256" key="2">
    <source>
        <dbReference type="ARBA" id="ARBA00005005"/>
    </source>
</evidence>
<evidence type="ECO:0000256" key="5">
    <source>
        <dbReference type="ARBA" id="ARBA00012040"/>
    </source>
</evidence>
<dbReference type="Pfam" id="PF02771">
    <property type="entry name" value="Acyl-CoA_dh_N"/>
    <property type="match status" value="1"/>
</dbReference>
<feature type="domain" description="Acyl-CoA dehydrogenase/oxidase N-terminal" evidence="13">
    <location>
        <begin position="97"/>
        <end position="193"/>
    </location>
</feature>
<organism evidence="15 16">
    <name type="scientific">Halomicronema hongdechloris C2206</name>
    <dbReference type="NCBI Taxonomy" id="1641165"/>
    <lineage>
        <taxon>Bacteria</taxon>
        <taxon>Bacillati</taxon>
        <taxon>Cyanobacteriota</taxon>
        <taxon>Cyanophyceae</taxon>
        <taxon>Nodosilineales</taxon>
        <taxon>Nodosilineaceae</taxon>
        <taxon>Halomicronema</taxon>
    </lineage>
</organism>
<keyword evidence="16" id="KW-1185">Reference proteome</keyword>
<dbReference type="NCBIfam" id="NF009586">
    <property type="entry name" value="PRK13026.1"/>
    <property type="match status" value="1"/>
</dbReference>
<comment type="catalytic activity">
    <reaction evidence="11">
        <text>a long-chain 2,3-saturated fatty acyl-CoA + oxidized [electron-transfer flavoprotein] + H(+) = a long-chain (2E)-enoyl-CoA + reduced [electron-transfer flavoprotein]</text>
        <dbReference type="Rhea" id="RHEA:17721"/>
        <dbReference type="Rhea" id="RHEA-COMP:10685"/>
        <dbReference type="Rhea" id="RHEA-COMP:10686"/>
        <dbReference type="ChEBI" id="CHEBI:15378"/>
        <dbReference type="ChEBI" id="CHEBI:57692"/>
        <dbReference type="ChEBI" id="CHEBI:58307"/>
        <dbReference type="ChEBI" id="CHEBI:83721"/>
        <dbReference type="ChEBI" id="CHEBI:83727"/>
        <dbReference type="EC" id="1.3.8.8"/>
    </reaction>
</comment>
<evidence type="ECO:0000256" key="8">
    <source>
        <dbReference type="ARBA" id="ARBA00022827"/>
    </source>
</evidence>
<dbReference type="InterPro" id="IPR046373">
    <property type="entry name" value="Acyl-CoA_Oxase/DH_mid-dom_sf"/>
</dbReference>
<feature type="domain" description="Acyl-CoA dehydrogenase/oxidase C-terminal" evidence="12">
    <location>
        <begin position="318"/>
        <end position="459"/>
    </location>
</feature>
<evidence type="ECO:0000313" key="15">
    <source>
        <dbReference type="EMBL" id="ASC70491.1"/>
    </source>
</evidence>
<dbReference type="Gene3D" id="1.20.140.10">
    <property type="entry name" value="Butyryl-CoA Dehydrogenase, subunit A, domain 3"/>
    <property type="match status" value="1"/>
</dbReference>
<dbReference type="InterPro" id="IPR015396">
    <property type="entry name" value="FadE_C"/>
</dbReference>
<accession>A0A1Z3HJL1</accession>
<dbReference type="Gene3D" id="1.10.540.10">
    <property type="entry name" value="Acyl-CoA dehydrogenase/oxidase, N-terminal domain"/>
    <property type="match status" value="1"/>
</dbReference>
<evidence type="ECO:0000256" key="3">
    <source>
        <dbReference type="ARBA" id="ARBA00009347"/>
    </source>
</evidence>
<dbReference type="InterPro" id="IPR009075">
    <property type="entry name" value="AcylCo_DH/oxidase_C"/>
</dbReference>
<dbReference type="Pfam" id="PF00441">
    <property type="entry name" value="Acyl-CoA_dh_1"/>
    <property type="match status" value="1"/>
</dbReference>
<comment type="similarity">
    <text evidence="3">Belongs to the acyl-CoA dehydrogenase family.</text>
</comment>
<evidence type="ECO:0000256" key="1">
    <source>
        <dbReference type="ARBA" id="ARBA00001974"/>
    </source>
</evidence>
<dbReference type="KEGG" id="hhg:XM38_014300"/>
<dbReference type="PANTHER" id="PTHR48083">
    <property type="entry name" value="MEDIUM-CHAIN SPECIFIC ACYL-COA DEHYDROGENASE, MITOCHONDRIAL-RELATED"/>
    <property type="match status" value="1"/>
</dbReference>
<evidence type="ECO:0000256" key="11">
    <source>
        <dbReference type="ARBA" id="ARBA00049247"/>
    </source>
</evidence>
<dbReference type="EC" id="1.3.8.7" evidence="4"/>
<dbReference type="InterPro" id="IPR037069">
    <property type="entry name" value="AcylCoA_DH/ox_N_sf"/>
</dbReference>
<feature type="domain" description="Acyl-CoA dehydrogenase C-terminal bacterial-type" evidence="14">
    <location>
        <begin position="472"/>
        <end position="754"/>
    </location>
</feature>
<keyword evidence="9" id="KW-0560">Oxidoreductase</keyword>
<dbReference type="Proteomes" id="UP000191901">
    <property type="component" value="Chromosome"/>
</dbReference>
<dbReference type="SUPFAM" id="SSF47203">
    <property type="entry name" value="Acyl-CoA dehydrogenase C-terminal domain-like"/>
    <property type="match status" value="1"/>
</dbReference>
<evidence type="ECO:0000313" key="16">
    <source>
        <dbReference type="Proteomes" id="UP000191901"/>
    </source>
</evidence>
<keyword evidence="7" id="KW-0285">Flavoprotein</keyword>
<sequence>MVLLIGLSLLLALVLVFTVPFLRRPLISRWIMRGIRAMKLLPRISDTERAAIEAGNVWIEGEFFTGQPNFGRMLQEPYPELPPAVQAFLQGPVEQVCELASDWQIYQGKDLPPQVWQYLKQEKFFGLMIPEEFGGLGFSNLAYSAVMVKLASRSFSYVATVGVANSLGPAKLLLRYGTPEQKARYLPRLAIGEEIPCFALTEPMAGSDAANLSSRRRSIPSRRRSALPAAELAEALYHPGCEFATLLGLAFRLYDPENLLGKGTEWGITCALVPTHLPGVHLDRRHDPMGVPFFNSPTEGHDVILPVDQIIGGVAQAGQGWKMLMQTLAAGRGISFPATCSGVAQLVSRVTSAHAVVRQQFGLSIGRFEGIEAPLARIAGLTYIIDATRHYTCGAVDKGEQPAVVSAIAKYTTTELARQIINDGMDIMGGSGICRGPHNLLAHIYTATPISITVEGANILTRTLMIFGQGAIRCHPYLYGEIQALEAGDLVNFDRLLWRHLGTFLMNGLRSLGLSLTQGQLVSPPVPGPTARYYRKLTWAAALFAWLTDIALLGYGGRLKRQENLTGRFADVLSWLYLATATLRRYHAEGQRSEALPLVEWSLQHSLAQIQQACQGVLSNLEVPIVGSLLRWTLLPWLRLNPIGTPPADELGSNVAQALQRPGTLRQHLTAGIYVPSDPEQALGRLDHTLAQVHQAEAILRKVKGAIAVGQLPAGKPLQRLDTAHAQHLITTAEYALVKEAAALRLAAIQVDAFTLEEYEAIGIPAKQGKADSTLLTTFANTSNCNGNELAPVTR</sequence>
<evidence type="ECO:0000256" key="4">
    <source>
        <dbReference type="ARBA" id="ARBA00012033"/>
    </source>
</evidence>
<keyword evidence="8" id="KW-0274">FAD</keyword>
<evidence type="ECO:0000256" key="10">
    <source>
        <dbReference type="ARBA" id="ARBA00047882"/>
    </source>
</evidence>
<dbReference type="EC" id="1.3.8.8" evidence="5"/>
<dbReference type="UniPathway" id="UPA00659"/>
<dbReference type="GO" id="GO:0005737">
    <property type="term" value="C:cytoplasm"/>
    <property type="evidence" value="ECO:0007669"/>
    <property type="project" value="TreeGrafter"/>
</dbReference>
<dbReference type="Pfam" id="PF09317">
    <property type="entry name" value="ACDH_C"/>
    <property type="match status" value="1"/>
</dbReference>
<evidence type="ECO:0000256" key="6">
    <source>
        <dbReference type="ARBA" id="ARBA00020144"/>
    </source>
</evidence>
<dbReference type="FunFam" id="1.20.140.10:FF:000009">
    <property type="entry name" value="Acyl-CoA dehydrogenase"/>
    <property type="match status" value="1"/>
</dbReference>
<dbReference type="RefSeq" id="WP_225889201.1">
    <property type="nucleotide sequence ID" value="NZ_CP021983.2"/>
</dbReference>
<dbReference type="GO" id="GO:0050660">
    <property type="term" value="F:flavin adenine dinucleotide binding"/>
    <property type="evidence" value="ECO:0007669"/>
    <property type="project" value="InterPro"/>
</dbReference>